<comment type="caution">
    <text evidence="3">The sequence shown here is derived from an EMBL/GenBank/DDBJ whole genome shotgun (WGS) entry which is preliminary data.</text>
</comment>
<evidence type="ECO:0000256" key="1">
    <source>
        <dbReference type="SAM" id="MobiDB-lite"/>
    </source>
</evidence>
<sequence length="290" mass="32721">MQMRTSYVGRALRRDPTLSNLVIMRSLIGQALASQKDNLIFSPYLITNGNEFGVCTTLQNKFISYGDCYIMLYQLKPIFWLEGKDTPVHYAVDKALQVVHEYQNHSSKSSLSHHASPNSNTRNNMNSWSPPPLTYLKLNVDAHLNGEGLLGLGWVLRRSDGRCIGAVTKVVEGSDDATLAETRCLFEALQWIQSRQFSRVVVEMDDALVVKAIQQSSFPRSGWGQIAKACSRVFSESGTMQIKWVCRKFNIVAHNLARWAFVEPNREWVDVFPNCILGQLQKDLACTPSF</sequence>
<feature type="domain" description="RNase H type-1" evidence="2">
    <location>
        <begin position="139"/>
        <end position="260"/>
    </location>
</feature>
<dbReference type="CDD" id="cd06222">
    <property type="entry name" value="RNase_H_like"/>
    <property type="match status" value="1"/>
</dbReference>
<dbReference type="AlphaFoldDB" id="A0A392M4J6"/>
<accession>A0A392M4J6</accession>
<dbReference type="GO" id="GO:0004523">
    <property type="term" value="F:RNA-DNA hybrid ribonuclease activity"/>
    <property type="evidence" value="ECO:0007669"/>
    <property type="project" value="InterPro"/>
</dbReference>
<evidence type="ECO:0000313" key="4">
    <source>
        <dbReference type="Proteomes" id="UP000265520"/>
    </source>
</evidence>
<evidence type="ECO:0000259" key="2">
    <source>
        <dbReference type="Pfam" id="PF13456"/>
    </source>
</evidence>
<reference evidence="3 4" key="1">
    <citation type="journal article" date="2018" name="Front. Plant Sci.">
        <title>Red Clover (Trifolium pratense) and Zigzag Clover (T. medium) - A Picture of Genomic Similarities and Differences.</title>
        <authorList>
            <person name="Dluhosova J."/>
            <person name="Istvanek J."/>
            <person name="Nedelnik J."/>
            <person name="Repkova J."/>
        </authorList>
    </citation>
    <scope>NUCLEOTIDE SEQUENCE [LARGE SCALE GENOMIC DNA]</scope>
    <source>
        <strain evidence="4">cv. 10/8</strain>
        <tissue evidence="3">Leaf</tissue>
    </source>
</reference>
<dbReference type="Pfam" id="PF13456">
    <property type="entry name" value="RVT_3"/>
    <property type="match status" value="1"/>
</dbReference>
<dbReference type="InterPro" id="IPR012337">
    <property type="entry name" value="RNaseH-like_sf"/>
</dbReference>
<protein>
    <submittedName>
        <fullName evidence="3">Ribonuclease H protein</fullName>
    </submittedName>
</protein>
<dbReference type="EMBL" id="LXQA010003467">
    <property type="protein sequence ID" value="MCH82290.1"/>
    <property type="molecule type" value="Genomic_DNA"/>
</dbReference>
<dbReference type="Gene3D" id="3.30.420.10">
    <property type="entry name" value="Ribonuclease H-like superfamily/Ribonuclease H"/>
    <property type="match status" value="1"/>
</dbReference>
<keyword evidence="4" id="KW-1185">Reference proteome</keyword>
<gene>
    <name evidence="3" type="ORF">A2U01_0003092</name>
</gene>
<dbReference type="InterPro" id="IPR052929">
    <property type="entry name" value="RNase_H-like_EbsB-rel"/>
</dbReference>
<dbReference type="InterPro" id="IPR036397">
    <property type="entry name" value="RNaseH_sf"/>
</dbReference>
<dbReference type="InterPro" id="IPR044730">
    <property type="entry name" value="RNase_H-like_dom_plant"/>
</dbReference>
<name>A0A392M4J6_9FABA</name>
<dbReference type="SUPFAM" id="SSF53098">
    <property type="entry name" value="Ribonuclease H-like"/>
    <property type="match status" value="1"/>
</dbReference>
<dbReference type="PANTHER" id="PTHR47074:SF11">
    <property type="entry name" value="REVERSE TRANSCRIPTASE-LIKE PROTEIN"/>
    <property type="match status" value="1"/>
</dbReference>
<dbReference type="GO" id="GO:0003676">
    <property type="term" value="F:nucleic acid binding"/>
    <property type="evidence" value="ECO:0007669"/>
    <property type="project" value="InterPro"/>
</dbReference>
<dbReference type="Proteomes" id="UP000265520">
    <property type="component" value="Unassembled WGS sequence"/>
</dbReference>
<evidence type="ECO:0000313" key="3">
    <source>
        <dbReference type="EMBL" id="MCH82290.1"/>
    </source>
</evidence>
<proteinExistence type="predicted"/>
<feature type="compositionally biased region" description="Low complexity" evidence="1">
    <location>
        <begin position="107"/>
        <end position="120"/>
    </location>
</feature>
<feature type="region of interest" description="Disordered" evidence="1">
    <location>
        <begin position="107"/>
        <end position="126"/>
    </location>
</feature>
<dbReference type="PANTHER" id="PTHR47074">
    <property type="entry name" value="BNAC02G40300D PROTEIN"/>
    <property type="match status" value="1"/>
</dbReference>
<dbReference type="InterPro" id="IPR002156">
    <property type="entry name" value="RNaseH_domain"/>
</dbReference>
<organism evidence="3 4">
    <name type="scientific">Trifolium medium</name>
    <dbReference type="NCBI Taxonomy" id="97028"/>
    <lineage>
        <taxon>Eukaryota</taxon>
        <taxon>Viridiplantae</taxon>
        <taxon>Streptophyta</taxon>
        <taxon>Embryophyta</taxon>
        <taxon>Tracheophyta</taxon>
        <taxon>Spermatophyta</taxon>
        <taxon>Magnoliopsida</taxon>
        <taxon>eudicotyledons</taxon>
        <taxon>Gunneridae</taxon>
        <taxon>Pentapetalae</taxon>
        <taxon>rosids</taxon>
        <taxon>fabids</taxon>
        <taxon>Fabales</taxon>
        <taxon>Fabaceae</taxon>
        <taxon>Papilionoideae</taxon>
        <taxon>50 kb inversion clade</taxon>
        <taxon>NPAAA clade</taxon>
        <taxon>Hologalegina</taxon>
        <taxon>IRL clade</taxon>
        <taxon>Trifolieae</taxon>
        <taxon>Trifolium</taxon>
    </lineage>
</organism>